<dbReference type="InterPro" id="IPR003594">
    <property type="entry name" value="HATPase_dom"/>
</dbReference>
<evidence type="ECO:0000256" key="4">
    <source>
        <dbReference type="SAM" id="Phobius"/>
    </source>
</evidence>
<dbReference type="InterPro" id="IPR036890">
    <property type="entry name" value="HATPase_C_sf"/>
</dbReference>
<dbReference type="PANTHER" id="PTHR24421:SF62">
    <property type="entry name" value="SENSORY TRANSDUCTION HISTIDINE KINASE"/>
    <property type="match status" value="1"/>
</dbReference>
<dbReference type="InterPro" id="IPR050482">
    <property type="entry name" value="Sensor_HK_TwoCompSys"/>
</dbReference>
<organism evidence="6 7">
    <name type="scientific">Sphingomonas crocodyli</name>
    <dbReference type="NCBI Taxonomy" id="1979270"/>
    <lineage>
        <taxon>Bacteria</taxon>
        <taxon>Pseudomonadati</taxon>
        <taxon>Pseudomonadota</taxon>
        <taxon>Alphaproteobacteria</taxon>
        <taxon>Sphingomonadales</taxon>
        <taxon>Sphingomonadaceae</taxon>
        <taxon>Sphingomonas</taxon>
    </lineage>
</organism>
<reference evidence="6 7" key="1">
    <citation type="submission" date="2019-01" db="EMBL/GenBank/DDBJ databases">
        <authorList>
            <person name="Chen W.-M."/>
        </authorList>
    </citation>
    <scope>NUCLEOTIDE SEQUENCE [LARGE SCALE GENOMIC DNA]</scope>
    <source>
        <strain evidence="6 7">CCP-7</strain>
    </source>
</reference>
<evidence type="ECO:0000256" key="2">
    <source>
        <dbReference type="ARBA" id="ARBA00022777"/>
    </source>
</evidence>
<dbReference type="Gene3D" id="2.130.10.10">
    <property type="entry name" value="YVTN repeat-like/Quinoprotein amine dehydrogenase"/>
    <property type="match status" value="3"/>
</dbReference>
<dbReference type="OrthoDB" id="9778496at2"/>
<dbReference type="Gene3D" id="1.20.5.1930">
    <property type="match status" value="1"/>
</dbReference>
<dbReference type="Pfam" id="PF07730">
    <property type="entry name" value="HisKA_3"/>
    <property type="match status" value="1"/>
</dbReference>
<keyword evidence="1" id="KW-0808">Transferase</keyword>
<dbReference type="GO" id="GO:0000155">
    <property type="term" value="F:phosphorelay sensor kinase activity"/>
    <property type="evidence" value="ECO:0007669"/>
    <property type="project" value="InterPro"/>
</dbReference>
<dbReference type="Pfam" id="PF07495">
    <property type="entry name" value="Y_Y_Y"/>
    <property type="match status" value="1"/>
</dbReference>
<evidence type="ECO:0000256" key="3">
    <source>
        <dbReference type="ARBA" id="ARBA00023012"/>
    </source>
</evidence>
<dbReference type="Gene3D" id="2.60.40.10">
    <property type="entry name" value="Immunoglobulins"/>
    <property type="match status" value="1"/>
</dbReference>
<keyword evidence="4" id="KW-0812">Transmembrane</keyword>
<dbReference type="InterPro" id="IPR015943">
    <property type="entry name" value="WD40/YVTN_repeat-like_dom_sf"/>
</dbReference>
<keyword evidence="2" id="KW-0418">Kinase</keyword>
<dbReference type="GO" id="GO:0016020">
    <property type="term" value="C:membrane"/>
    <property type="evidence" value="ECO:0007669"/>
    <property type="project" value="InterPro"/>
</dbReference>
<dbReference type="Gene3D" id="3.30.565.10">
    <property type="entry name" value="Histidine kinase-like ATPase, C-terminal domain"/>
    <property type="match status" value="1"/>
</dbReference>
<feature type="transmembrane region" description="Helical" evidence="4">
    <location>
        <begin position="791"/>
        <end position="809"/>
    </location>
</feature>
<dbReference type="CDD" id="cd16917">
    <property type="entry name" value="HATPase_UhpB-NarQ-NarX-like"/>
    <property type="match status" value="1"/>
</dbReference>
<keyword evidence="3" id="KW-0902">Two-component regulatory system</keyword>
<proteinExistence type="predicted"/>
<evidence type="ECO:0000259" key="5">
    <source>
        <dbReference type="SMART" id="SM00387"/>
    </source>
</evidence>
<evidence type="ECO:0000313" key="7">
    <source>
        <dbReference type="Proteomes" id="UP000282971"/>
    </source>
</evidence>
<dbReference type="Pfam" id="PF02518">
    <property type="entry name" value="HATPase_c"/>
    <property type="match status" value="1"/>
</dbReference>
<evidence type="ECO:0000256" key="1">
    <source>
        <dbReference type="ARBA" id="ARBA00022679"/>
    </source>
</evidence>
<dbReference type="GO" id="GO:0046983">
    <property type="term" value="F:protein dimerization activity"/>
    <property type="evidence" value="ECO:0007669"/>
    <property type="project" value="InterPro"/>
</dbReference>
<accession>A0A437LZT2</accession>
<dbReference type="SUPFAM" id="SSF63829">
    <property type="entry name" value="Calcium-dependent phosphotriesterase"/>
    <property type="match status" value="3"/>
</dbReference>
<dbReference type="AlphaFoldDB" id="A0A437LZT2"/>
<gene>
    <name evidence="6" type="ORF">EOD43_15370</name>
</gene>
<dbReference type="SMART" id="SM00387">
    <property type="entry name" value="HATPase_c"/>
    <property type="match status" value="1"/>
</dbReference>
<dbReference type="InterPro" id="IPR013783">
    <property type="entry name" value="Ig-like_fold"/>
</dbReference>
<dbReference type="Proteomes" id="UP000282971">
    <property type="component" value="Unassembled WGS sequence"/>
</dbReference>
<evidence type="ECO:0000313" key="6">
    <source>
        <dbReference type="EMBL" id="RVT90917.1"/>
    </source>
</evidence>
<keyword evidence="4" id="KW-0472">Membrane</keyword>
<dbReference type="InterPro" id="IPR011712">
    <property type="entry name" value="Sig_transdc_His_kin_sub3_dim/P"/>
</dbReference>
<dbReference type="InterPro" id="IPR011123">
    <property type="entry name" value="Y_Y_Y"/>
</dbReference>
<name>A0A437LZT2_9SPHN</name>
<dbReference type="PANTHER" id="PTHR24421">
    <property type="entry name" value="NITRATE/NITRITE SENSOR PROTEIN NARX-RELATED"/>
    <property type="match status" value="1"/>
</dbReference>
<feature type="domain" description="Histidine kinase/HSP90-like ATPase" evidence="5">
    <location>
        <begin position="933"/>
        <end position="1030"/>
    </location>
</feature>
<sequence length="1052" mass="116260">MIHAAQPMAPNLASASKRTGVVSGDLADRCSIARLALVLCLSTFLAPCFSTIAASTTPTIATAYTHQKWNRERGAPKQIFGIAQGKDGYLWLASGEGLYRFDGVRFDRIQPSGPAIHGAPSAVLATRNGDVWTNYDQSHRFAIYRGGRLTLAPPAPVTHRVVKMAEAPDGTIWVLNDGEDDPLLRLKDGRWTVYGSRQGIPVDNPFDLVIAQDGTLWLSHGLAVFRLPPGGTRFERYFSRDNSIARLAIDPAGRIWISETFGSYPITGPNGRGAPPPLRHAYQTDRPQIRGFSLFDRAGNLWMATEYRGVQRVAKPDPRGAPNPEAAAAAIESFTTREGLSSDVTERAFQDREGNVWIGTEKGLDKFRPATVTNEPGLNDPHVFGDQLLAARDGTVFILQSRTVYSVASNGNPTAFLTTRVKPTTVCEAPNGDIWIAVHTRISIWRNGRNIGSRPDIPTDITVYDCAFDAAGNYWISAARGGLFRLRGQHWERMFGETSPQFRPRSMIADAQGKILIQWNNRELRFVGDRPGPAILHPFRIDDPEPVSLYAPPAVLSRAHFYAGGPDGVARMIDGHWQIIRKDRLPQLIGVNGIIVTANGDHWFTASGGIIHLKKAEAERAFADPAYRPKAEIFDEDSGLKSLPHSRSRHAIVQGGDGRLWIATQAGSVWIDPDNVVRNPHPPKLAIGMVRTDSQLYRDPTHVRLPAGQGKVEIDFAVLSLSNPGRVSAEYRMEGQDDRWIDSEGRRQAFYTNLPPGQYRFRLRAANEDGVRSPDEASVLIEVPPTFFQSIWFLFILALVALGLLWALLRLRSAQVAAQTRTSLEQRLIERERIARDLHDTLLQGIQGLIFRIQAVADRMTPGGDDRRLLDTALDRADELVIRGRDSVRDLRMNGDGNDLRRVMQTAADGALLDEAIAVRFVEAGLPRPIHPLALSEIKFITGEALFNIGRHAGASAIEVATTYGRRMLRLRIHDNGRGIDADIIQKGGKDGHYGLLGMRERAEAIGGRLIVRSELGGGTEVIIEVPSKIAYERSSRRTALWRRILALRGRL</sequence>
<keyword evidence="4" id="KW-1133">Transmembrane helix</keyword>
<dbReference type="SUPFAM" id="SSF55874">
    <property type="entry name" value="ATPase domain of HSP90 chaperone/DNA topoisomerase II/histidine kinase"/>
    <property type="match status" value="1"/>
</dbReference>
<comment type="caution">
    <text evidence="6">The sequence shown here is derived from an EMBL/GenBank/DDBJ whole genome shotgun (WGS) entry which is preliminary data.</text>
</comment>
<protein>
    <recommendedName>
        <fullName evidence="5">Histidine kinase/HSP90-like ATPase domain-containing protein</fullName>
    </recommendedName>
</protein>
<keyword evidence="7" id="KW-1185">Reference proteome</keyword>
<dbReference type="EMBL" id="SACN01000002">
    <property type="protein sequence ID" value="RVT90917.1"/>
    <property type="molecule type" value="Genomic_DNA"/>
</dbReference>